<feature type="signal peptide" evidence="1">
    <location>
        <begin position="1"/>
        <end position="26"/>
    </location>
</feature>
<feature type="chain" id="PRO_5013155872" evidence="1">
    <location>
        <begin position="27"/>
        <end position="192"/>
    </location>
</feature>
<dbReference type="Proteomes" id="UP000184123">
    <property type="component" value="Unassembled WGS sequence"/>
</dbReference>
<dbReference type="Pfam" id="PF11072">
    <property type="entry name" value="DUF2859"/>
    <property type="match status" value="1"/>
</dbReference>
<evidence type="ECO:0000313" key="5">
    <source>
        <dbReference type="Proteomes" id="UP000321726"/>
    </source>
</evidence>
<dbReference type="NCBIfam" id="TIGR03765">
    <property type="entry name" value="ICE_PFL_4695"/>
    <property type="match status" value="1"/>
</dbReference>
<dbReference type="Proteomes" id="UP000321726">
    <property type="component" value="Unassembled WGS sequence"/>
</dbReference>
<gene>
    <name evidence="2" type="ORF">HCU01_10740</name>
    <name evidence="3" type="ORF">SAMN05660971_01332</name>
</gene>
<keyword evidence="5" id="KW-1185">Reference proteome</keyword>
<evidence type="ECO:0000313" key="2">
    <source>
        <dbReference type="EMBL" id="GEN23125.1"/>
    </source>
</evidence>
<evidence type="ECO:0000256" key="1">
    <source>
        <dbReference type="SAM" id="SignalP"/>
    </source>
</evidence>
<reference evidence="3 4" key="1">
    <citation type="submission" date="2016-11" db="EMBL/GenBank/DDBJ databases">
        <authorList>
            <person name="Jaros S."/>
            <person name="Januszkiewicz K."/>
            <person name="Wedrychowicz H."/>
        </authorList>
    </citation>
    <scope>NUCLEOTIDE SEQUENCE [LARGE SCALE GENOMIC DNA]</scope>
    <source>
        <strain evidence="3 4">DSM 4740</strain>
    </source>
</reference>
<sequence>MNRVNRYSLSVMAGCLILALSPIAQAQAPVQRPPTLPDLEVVADHGGESARPYYVAIKGAGVDEQEGYSPQIGPQTRPTGQYSEQDMLPVESERLTPGQVVARDLELPGGFTPIFVIGDDTLSRQWLDQRGDILRGMNAVGLVVQVQDEQAMQELRQAARGLEVRPVSGDGLAERVGLQHYPALISQHGIEQ</sequence>
<accession>A0A1M7DGN2</accession>
<dbReference type="STRING" id="44933.SAMN05660971_01332"/>
<dbReference type="OrthoDB" id="8560395at2"/>
<dbReference type="EMBL" id="BJXU01000034">
    <property type="protein sequence ID" value="GEN23125.1"/>
    <property type="molecule type" value="Genomic_DNA"/>
</dbReference>
<protein>
    <submittedName>
        <fullName evidence="3">Integrating conjugative element protein, PFL_4695 family</fullName>
    </submittedName>
</protein>
<reference evidence="2 5" key="2">
    <citation type="submission" date="2019-07" db="EMBL/GenBank/DDBJ databases">
        <title>Whole genome shotgun sequence of Halomonas cupida NBRC 102219.</title>
        <authorList>
            <person name="Hosoyama A."/>
            <person name="Uohara A."/>
            <person name="Ohji S."/>
            <person name="Ichikawa N."/>
        </authorList>
    </citation>
    <scope>NUCLEOTIDE SEQUENCE [LARGE SCALE GENOMIC DNA]</scope>
    <source>
        <strain evidence="2 5">NBRC 102219</strain>
    </source>
</reference>
<dbReference type="EMBL" id="FRCA01000003">
    <property type="protein sequence ID" value="SHL78632.1"/>
    <property type="molecule type" value="Genomic_DNA"/>
</dbReference>
<name>A0A1M7DGN2_9GAMM</name>
<dbReference type="AlphaFoldDB" id="A0A1M7DGN2"/>
<evidence type="ECO:0000313" key="3">
    <source>
        <dbReference type="EMBL" id="SHL78632.1"/>
    </source>
</evidence>
<proteinExistence type="predicted"/>
<organism evidence="3 4">
    <name type="scientific">Halomonas cupida</name>
    <dbReference type="NCBI Taxonomy" id="44933"/>
    <lineage>
        <taxon>Bacteria</taxon>
        <taxon>Pseudomonadati</taxon>
        <taxon>Pseudomonadota</taxon>
        <taxon>Gammaproteobacteria</taxon>
        <taxon>Oceanospirillales</taxon>
        <taxon>Halomonadaceae</taxon>
        <taxon>Halomonas</taxon>
    </lineage>
</organism>
<dbReference type="RefSeq" id="WP_073434259.1">
    <property type="nucleotide sequence ID" value="NZ_BJXU01000034.1"/>
</dbReference>
<dbReference type="InterPro" id="IPR021300">
    <property type="entry name" value="Integr_conj_element_PFL4695"/>
</dbReference>
<keyword evidence="1" id="KW-0732">Signal</keyword>
<evidence type="ECO:0000313" key="4">
    <source>
        <dbReference type="Proteomes" id="UP000184123"/>
    </source>
</evidence>